<sequence>MILLVLLVLAAVLASAALVLIWFTRIFGHTAWLAVLCYGAIAWFVFGNLLKPVMLVTAFSDRLGAPYWRGLVLASFMLGAISFRLPARLALLRGPLFVAVGMSGSLASVGHYAEDLRSEAIERFRPDRESREPFLDSVYNAPQDFQFFLHGAAMKRCVPYAWSYHSMGFYRVPPTAARNVMPGKWLAECAKR</sequence>
<evidence type="ECO:0000256" key="1">
    <source>
        <dbReference type="SAM" id="Phobius"/>
    </source>
</evidence>
<feature type="transmembrane region" description="Helical" evidence="1">
    <location>
        <begin position="26"/>
        <end position="46"/>
    </location>
</feature>
<dbReference type="RefSeq" id="WP_059149581.1">
    <property type="nucleotide sequence ID" value="NZ_KQ130452.1"/>
</dbReference>
<feature type="transmembrane region" description="Helical" evidence="1">
    <location>
        <begin position="67"/>
        <end position="85"/>
    </location>
</feature>
<evidence type="ECO:0000313" key="3">
    <source>
        <dbReference type="Proteomes" id="UP000052268"/>
    </source>
</evidence>
<proteinExistence type="predicted"/>
<dbReference type="OrthoDB" id="7433288at2"/>
<dbReference type="Proteomes" id="UP000052268">
    <property type="component" value="Unassembled WGS sequence"/>
</dbReference>
<dbReference type="AlphaFoldDB" id="A0A0J7Y9C8"/>
<dbReference type="EMBL" id="JACU01000001">
    <property type="protein sequence ID" value="KMS60441.1"/>
    <property type="molecule type" value="Genomic_DNA"/>
</dbReference>
<keyword evidence="1" id="KW-0472">Membrane</keyword>
<keyword evidence="1" id="KW-0812">Transmembrane</keyword>
<dbReference type="PATRIC" id="fig|1114963.3.peg.31"/>
<reference evidence="2 3" key="1">
    <citation type="journal article" date="2015" name="G3 (Bethesda)">
        <title>Insights into Ongoing Evolution of the Hexachlorocyclohexane Catabolic Pathway from Comparative Genomics of Ten Sphingomonadaceae Strains.</title>
        <authorList>
            <person name="Pearce S.L."/>
            <person name="Oakeshott J.G."/>
            <person name="Pandey G."/>
        </authorList>
    </citation>
    <scope>NUCLEOTIDE SEQUENCE [LARGE SCALE GENOMIC DNA]</scope>
    <source>
        <strain evidence="2 3">LL02</strain>
    </source>
</reference>
<comment type="caution">
    <text evidence="2">The sequence shown here is derived from an EMBL/GenBank/DDBJ whole genome shotgun (WGS) entry which is preliminary data.</text>
</comment>
<organism evidence="2 3">
    <name type="scientific">Novosphingobium barchaimii LL02</name>
    <dbReference type="NCBI Taxonomy" id="1114963"/>
    <lineage>
        <taxon>Bacteria</taxon>
        <taxon>Pseudomonadati</taxon>
        <taxon>Pseudomonadota</taxon>
        <taxon>Alphaproteobacteria</taxon>
        <taxon>Sphingomonadales</taxon>
        <taxon>Sphingomonadaceae</taxon>
        <taxon>Novosphingobium</taxon>
    </lineage>
</organism>
<gene>
    <name evidence="2" type="ORF">V474_00165</name>
</gene>
<name>A0A0J7Y9C8_9SPHN</name>
<keyword evidence="1" id="KW-1133">Transmembrane helix</keyword>
<protein>
    <submittedName>
        <fullName evidence="2">Uncharacterized protein</fullName>
    </submittedName>
</protein>
<keyword evidence="3" id="KW-1185">Reference proteome</keyword>
<evidence type="ECO:0000313" key="2">
    <source>
        <dbReference type="EMBL" id="KMS60441.1"/>
    </source>
</evidence>
<accession>A0A0J7Y9C8</accession>